<dbReference type="CDD" id="cd00093">
    <property type="entry name" value="HTH_XRE"/>
    <property type="match status" value="1"/>
</dbReference>
<name>A0A3B0SI35_9ZZZZ</name>
<dbReference type="EMBL" id="UOEG01000211">
    <property type="protein sequence ID" value="VAW00587.1"/>
    <property type="molecule type" value="Genomic_DNA"/>
</dbReference>
<evidence type="ECO:0000256" key="2">
    <source>
        <dbReference type="ARBA" id="ARBA00023125"/>
    </source>
</evidence>
<evidence type="ECO:0000313" key="5">
    <source>
        <dbReference type="EMBL" id="VAW00587.1"/>
    </source>
</evidence>
<keyword evidence="1" id="KW-0805">Transcription regulation</keyword>
<keyword evidence="3" id="KW-0804">Transcription</keyword>
<evidence type="ECO:0000256" key="1">
    <source>
        <dbReference type="ARBA" id="ARBA00023015"/>
    </source>
</evidence>
<dbReference type="Gene3D" id="1.10.260.40">
    <property type="entry name" value="lambda repressor-like DNA-binding domains"/>
    <property type="match status" value="1"/>
</dbReference>
<dbReference type="InterPro" id="IPR001387">
    <property type="entry name" value="Cro/C1-type_HTH"/>
</dbReference>
<evidence type="ECO:0000259" key="4">
    <source>
        <dbReference type="PROSITE" id="PS50943"/>
    </source>
</evidence>
<sequence length="425" mass="46088">MRDSSIIGTRIRERRLQQGMRQAELAKLAGISPSYLNLIEHNRRRIGGKILIRLAEILEVESTLLAEGAEVALVAILNETAGGLPGAEEFAGRFTGWARVLADKHQRVGVLERNLRILTDRLAHDPQLAVALHEVIDAVTAVRATASILVDTKELEPEWQARFHRNLNEDSGRLAEGAEHLVRYLEAVPDTQAGIRTPQDELHAFLAEHGYCFAGLEQAGEAGIDGIIAASDRLNSDVGARLAREFLLQYLRDARRLPMQRLLDGVARCGIAPDMLSGALNTDLACVFRRLATLPENVAGPVGLVICDGAGALVLRKPLAEFDLPRVSAGCAQWPLYQVLAQPQGPVHMHLRQAGPGGLPVEVFAVAEQVQPASFSQPALIRAHMLLVPGADPTRAAREVGTTCRTCPLPECPARREPSITGQGF</sequence>
<dbReference type="SUPFAM" id="SSF47413">
    <property type="entry name" value="lambda repressor-like DNA-binding domains"/>
    <property type="match status" value="1"/>
</dbReference>
<gene>
    <name evidence="5" type="ORF">MNBD_ALPHA07-1083</name>
</gene>
<evidence type="ECO:0000256" key="3">
    <source>
        <dbReference type="ARBA" id="ARBA00023163"/>
    </source>
</evidence>
<accession>A0A3B0SI35</accession>
<dbReference type="SMART" id="SM00530">
    <property type="entry name" value="HTH_XRE"/>
    <property type="match status" value="1"/>
</dbReference>
<dbReference type="Pfam" id="PF01381">
    <property type="entry name" value="HTH_3"/>
    <property type="match status" value="1"/>
</dbReference>
<dbReference type="GO" id="GO:0005829">
    <property type="term" value="C:cytosol"/>
    <property type="evidence" value="ECO:0007669"/>
    <property type="project" value="TreeGrafter"/>
</dbReference>
<feature type="domain" description="HTH cro/C1-type" evidence="4">
    <location>
        <begin position="11"/>
        <end position="65"/>
    </location>
</feature>
<dbReference type="GO" id="GO:0003700">
    <property type="term" value="F:DNA-binding transcription factor activity"/>
    <property type="evidence" value="ECO:0007669"/>
    <property type="project" value="TreeGrafter"/>
</dbReference>
<dbReference type="PROSITE" id="PS50943">
    <property type="entry name" value="HTH_CROC1"/>
    <property type="match status" value="1"/>
</dbReference>
<dbReference type="InterPro" id="IPR050807">
    <property type="entry name" value="TransReg_Diox_bact_type"/>
</dbReference>
<reference evidence="5" key="1">
    <citation type="submission" date="2018-06" db="EMBL/GenBank/DDBJ databases">
        <authorList>
            <person name="Zhirakovskaya E."/>
        </authorList>
    </citation>
    <scope>NUCLEOTIDE SEQUENCE</scope>
</reference>
<dbReference type="InterPro" id="IPR010982">
    <property type="entry name" value="Lambda_DNA-bd_dom_sf"/>
</dbReference>
<organism evidence="5">
    <name type="scientific">hydrothermal vent metagenome</name>
    <dbReference type="NCBI Taxonomy" id="652676"/>
    <lineage>
        <taxon>unclassified sequences</taxon>
        <taxon>metagenomes</taxon>
        <taxon>ecological metagenomes</taxon>
    </lineage>
</organism>
<proteinExistence type="predicted"/>
<keyword evidence="2" id="KW-0238">DNA-binding</keyword>
<dbReference type="AlphaFoldDB" id="A0A3B0SI35"/>
<dbReference type="PANTHER" id="PTHR46797:SF23">
    <property type="entry name" value="HTH-TYPE TRANSCRIPTIONAL REGULATOR SUTR"/>
    <property type="match status" value="1"/>
</dbReference>
<protein>
    <submittedName>
        <fullName evidence="5">Transcriptional regulator</fullName>
    </submittedName>
</protein>
<dbReference type="GO" id="GO:0003677">
    <property type="term" value="F:DNA binding"/>
    <property type="evidence" value="ECO:0007669"/>
    <property type="project" value="UniProtKB-KW"/>
</dbReference>
<dbReference type="PANTHER" id="PTHR46797">
    <property type="entry name" value="HTH-TYPE TRANSCRIPTIONAL REGULATOR"/>
    <property type="match status" value="1"/>
</dbReference>